<dbReference type="GO" id="GO:0032259">
    <property type="term" value="P:methylation"/>
    <property type="evidence" value="ECO:0007669"/>
    <property type="project" value="UniProtKB-KW"/>
</dbReference>
<dbReference type="KEGG" id="ppai:E1956_15275"/>
<name>A0A4P7CUJ9_9BURK</name>
<keyword evidence="2" id="KW-0808">Transferase</keyword>
<evidence type="ECO:0000313" key="3">
    <source>
        <dbReference type="Proteomes" id="UP000295727"/>
    </source>
</evidence>
<feature type="domain" description="Methyltransferase" evidence="1">
    <location>
        <begin position="52"/>
        <end position="143"/>
    </location>
</feature>
<dbReference type="EMBL" id="CP038148">
    <property type="protein sequence ID" value="QBQ98396.1"/>
    <property type="molecule type" value="Genomic_DNA"/>
</dbReference>
<sequence>MDMQLPLDRLNRRAWAERDACREFTREAAWTDAGEQAAFARIARECRGQPLLDIGMGAGRTVPLMMQMSSDYTGIDSTSSLLELSHKRFPGVNLLQMDAREMSALPGEHYALAAFGSNGIDGVAYEERVRVLREMHRVTRSGGLVFFSTHNRGGPGFDERPWQLLPRFSANPLRYGPRVLRAARRLPLALWNYRRNVRLHRDYEGYSIRTAAAQDFGMVIVYTTLAGQRRQLDALGFEVEAVYGSSEGDPIAPTQETSDARWLHFIARKVA</sequence>
<dbReference type="InterPro" id="IPR041698">
    <property type="entry name" value="Methyltransf_25"/>
</dbReference>
<protein>
    <submittedName>
        <fullName evidence="2">Class I SAM-dependent methyltransferase</fullName>
    </submittedName>
</protein>
<evidence type="ECO:0000259" key="1">
    <source>
        <dbReference type="Pfam" id="PF13649"/>
    </source>
</evidence>
<dbReference type="OrthoDB" id="9810247at2"/>
<dbReference type="AlphaFoldDB" id="A0A4P7CUJ9"/>
<dbReference type="InterPro" id="IPR029063">
    <property type="entry name" value="SAM-dependent_MTases_sf"/>
</dbReference>
<organism evidence="2 3">
    <name type="scientific">Paraburkholderia pallida</name>
    <dbReference type="NCBI Taxonomy" id="2547399"/>
    <lineage>
        <taxon>Bacteria</taxon>
        <taxon>Pseudomonadati</taxon>
        <taxon>Pseudomonadota</taxon>
        <taxon>Betaproteobacteria</taxon>
        <taxon>Burkholderiales</taxon>
        <taxon>Burkholderiaceae</taxon>
        <taxon>Paraburkholderia</taxon>
    </lineage>
</organism>
<accession>A0A4P7CUJ9</accession>
<reference evidence="2 3" key="1">
    <citation type="submission" date="2019-03" db="EMBL/GenBank/DDBJ databases">
        <title>Paraburkholderia sp. 7MH5, isolated from subtropical forest soil.</title>
        <authorList>
            <person name="Gao Z.-H."/>
            <person name="Qiu L.-H."/>
        </authorList>
    </citation>
    <scope>NUCLEOTIDE SEQUENCE [LARGE SCALE GENOMIC DNA]</scope>
    <source>
        <strain evidence="2 3">7MH5</strain>
    </source>
</reference>
<evidence type="ECO:0000313" key="2">
    <source>
        <dbReference type="EMBL" id="QBQ98396.1"/>
    </source>
</evidence>
<dbReference type="GO" id="GO:0008168">
    <property type="term" value="F:methyltransferase activity"/>
    <property type="evidence" value="ECO:0007669"/>
    <property type="project" value="UniProtKB-KW"/>
</dbReference>
<dbReference type="Proteomes" id="UP000295727">
    <property type="component" value="Chromosome 1"/>
</dbReference>
<dbReference type="Pfam" id="PF13649">
    <property type="entry name" value="Methyltransf_25"/>
    <property type="match status" value="1"/>
</dbReference>
<proteinExistence type="predicted"/>
<dbReference type="SUPFAM" id="SSF53335">
    <property type="entry name" value="S-adenosyl-L-methionine-dependent methyltransferases"/>
    <property type="match status" value="1"/>
</dbReference>
<gene>
    <name evidence="2" type="ORF">E1956_15275</name>
</gene>
<keyword evidence="2" id="KW-0489">Methyltransferase</keyword>
<keyword evidence="3" id="KW-1185">Reference proteome</keyword>
<dbReference type="Gene3D" id="3.40.50.150">
    <property type="entry name" value="Vaccinia Virus protein VP39"/>
    <property type="match status" value="1"/>
</dbReference>
<dbReference type="RefSeq" id="WP_134750159.1">
    <property type="nucleotide sequence ID" value="NZ_CP038148.1"/>
</dbReference>
<dbReference type="CDD" id="cd02440">
    <property type="entry name" value="AdoMet_MTases"/>
    <property type="match status" value="1"/>
</dbReference>